<reference evidence="3 4" key="1">
    <citation type="submission" date="2019-02" db="EMBL/GenBank/DDBJ databases">
        <title>Deep-cultivation of Planctomycetes and their phenomic and genomic characterization uncovers novel biology.</title>
        <authorList>
            <person name="Wiegand S."/>
            <person name="Jogler M."/>
            <person name="Boedeker C."/>
            <person name="Pinto D."/>
            <person name="Vollmers J."/>
            <person name="Rivas-Marin E."/>
            <person name="Kohn T."/>
            <person name="Peeters S.H."/>
            <person name="Heuer A."/>
            <person name="Rast P."/>
            <person name="Oberbeckmann S."/>
            <person name="Bunk B."/>
            <person name="Jeske O."/>
            <person name="Meyerdierks A."/>
            <person name="Storesund J.E."/>
            <person name="Kallscheuer N."/>
            <person name="Luecker S."/>
            <person name="Lage O.M."/>
            <person name="Pohl T."/>
            <person name="Merkel B.J."/>
            <person name="Hornburger P."/>
            <person name="Mueller R.-W."/>
            <person name="Bruemmer F."/>
            <person name="Labrenz M."/>
            <person name="Spormann A.M."/>
            <person name="Op den Camp H."/>
            <person name="Overmann J."/>
            <person name="Amann R."/>
            <person name="Jetten M.S.M."/>
            <person name="Mascher T."/>
            <person name="Medema M.H."/>
            <person name="Devos D.P."/>
            <person name="Kaster A.-K."/>
            <person name="Ovreas L."/>
            <person name="Rohde M."/>
            <person name="Galperin M.Y."/>
            <person name="Jogler C."/>
        </authorList>
    </citation>
    <scope>NUCLEOTIDE SEQUENCE [LARGE SCALE GENOMIC DNA]</scope>
    <source>
        <strain evidence="3 4">ElP</strain>
    </source>
</reference>
<evidence type="ECO:0000313" key="3">
    <source>
        <dbReference type="EMBL" id="QDV32450.1"/>
    </source>
</evidence>
<feature type="region of interest" description="Disordered" evidence="1">
    <location>
        <begin position="49"/>
        <end position="68"/>
    </location>
</feature>
<dbReference type="RefSeq" id="WP_145266542.1">
    <property type="nucleotide sequence ID" value="NZ_CP036426.1"/>
</dbReference>
<dbReference type="OrthoDB" id="291697at2"/>
<organism evidence="3 4">
    <name type="scientific">Tautonia plasticadhaerens</name>
    <dbReference type="NCBI Taxonomy" id="2527974"/>
    <lineage>
        <taxon>Bacteria</taxon>
        <taxon>Pseudomonadati</taxon>
        <taxon>Planctomycetota</taxon>
        <taxon>Planctomycetia</taxon>
        <taxon>Isosphaerales</taxon>
        <taxon>Isosphaeraceae</taxon>
        <taxon>Tautonia</taxon>
    </lineage>
</organism>
<feature type="chain" id="PRO_5021886191" description="Carboxypeptidase regulatory-like domain-containing protein" evidence="2">
    <location>
        <begin position="23"/>
        <end position="148"/>
    </location>
</feature>
<keyword evidence="2" id="KW-0732">Signal</keyword>
<proteinExistence type="predicted"/>
<gene>
    <name evidence="3" type="ORF">ElP_02820</name>
</gene>
<evidence type="ECO:0000313" key="4">
    <source>
        <dbReference type="Proteomes" id="UP000317835"/>
    </source>
</evidence>
<keyword evidence="4" id="KW-1185">Reference proteome</keyword>
<feature type="signal peptide" evidence="2">
    <location>
        <begin position="1"/>
        <end position="22"/>
    </location>
</feature>
<dbReference type="KEGG" id="tpla:ElP_02820"/>
<evidence type="ECO:0000256" key="2">
    <source>
        <dbReference type="SAM" id="SignalP"/>
    </source>
</evidence>
<evidence type="ECO:0008006" key="5">
    <source>
        <dbReference type="Google" id="ProtNLM"/>
    </source>
</evidence>
<sequence precursor="true">MRVSRPPIVPTALALLLLPGCADPGPRPMRVWGAVSYDGQPVEDGRIIFSPTGNTPGGSTGGAIEAGRYDIPSRSGPYAGGTYRVEISSLEETGRTLENAVDPGGPALAVFFDRIPPAYNSQSTLSITVADDSSGNQHDFDLEEVATQ</sequence>
<dbReference type="EMBL" id="CP036426">
    <property type="protein sequence ID" value="QDV32450.1"/>
    <property type="molecule type" value="Genomic_DNA"/>
</dbReference>
<evidence type="ECO:0000256" key="1">
    <source>
        <dbReference type="SAM" id="MobiDB-lite"/>
    </source>
</evidence>
<dbReference type="Proteomes" id="UP000317835">
    <property type="component" value="Chromosome"/>
</dbReference>
<accession>A0A518GV37</accession>
<name>A0A518GV37_9BACT</name>
<protein>
    <recommendedName>
        <fullName evidence="5">Carboxypeptidase regulatory-like domain-containing protein</fullName>
    </recommendedName>
</protein>
<dbReference type="AlphaFoldDB" id="A0A518GV37"/>